<dbReference type="Proteomes" id="UP000600026">
    <property type="component" value="Unassembled WGS sequence"/>
</dbReference>
<evidence type="ECO:0000313" key="3">
    <source>
        <dbReference type="Proteomes" id="UP000600026"/>
    </source>
</evidence>
<sequence length="98" mass="9696">MGWAGLPEFEALCLLVESGPSVEKYRIAVGDVPVIGPYAAPGDRCVSSPSGGAASGRAALGRPGRAGRVRSTVPTGLTGAAIGSGFAPLREAGVKECG</sequence>
<comment type="caution">
    <text evidence="2">The sequence shown here is derived from an EMBL/GenBank/DDBJ whole genome shotgun (WGS) entry which is preliminary data.</text>
</comment>
<accession>A0A919GXC9</accession>
<feature type="compositionally biased region" description="Low complexity" evidence="1">
    <location>
        <begin position="49"/>
        <end position="63"/>
    </location>
</feature>
<gene>
    <name evidence="2" type="ORF">Sxan_34040</name>
</gene>
<evidence type="ECO:0000256" key="1">
    <source>
        <dbReference type="SAM" id="MobiDB-lite"/>
    </source>
</evidence>
<proteinExistence type="predicted"/>
<evidence type="ECO:0000313" key="2">
    <source>
        <dbReference type="EMBL" id="GHI86040.1"/>
    </source>
</evidence>
<keyword evidence="3" id="KW-1185">Reference proteome</keyword>
<dbReference type="AlphaFoldDB" id="A0A919GXC9"/>
<feature type="region of interest" description="Disordered" evidence="1">
    <location>
        <begin position="49"/>
        <end position="72"/>
    </location>
</feature>
<name>A0A919GXC9_9ACTN</name>
<dbReference type="EMBL" id="BNEE01000006">
    <property type="protein sequence ID" value="GHI86040.1"/>
    <property type="molecule type" value="Genomic_DNA"/>
</dbReference>
<protein>
    <submittedName>
        <fullName evidence="2">Uncharacterized protein</fullName>
    </submittedName>
</protein>
<organism evidence="2 3">
    <name type="scientific">Streptomyces xanthophaeus</name>
    <dbReference type="NCBI Taxonomy" id="67385"/>
    <lineage>
        <taxon>Bacteria</taxon>
        <taxon>Bacillati</taxon>
        <taxon>Actinomycetota</taxon>
        <taxon>Actinomycetes</taxon>
        <taxon>Kitasatosporales</taxon>
        <taxon>Streptomycetaceae</taxon>
        <taxon>Streptomyces</taxon>
    </lineage>
</organism>
<reference evidence="2" key="1">
    <citation type="submission" date="2020-09" db="EMBL/GenBank/DDBJ databases">
        <title>Whole genome shotgun sequence of Streptomyces xanthophaeus NBRC 12829.</title>
        <authorList>
            <person name="Komaki H."/>
            <person name="Tamura T."/>
        </authorList>
    </citation>
    <scope>NUCLEOTIDE SEQUENCE</scope>
    <source>
        <strain evidence="2">NBRC 12829</strain>
    </source>
</reference>